<feature type="transmembrane region" description="Helical" evidence="1">
    <location>
        <begin position="162"/>
        <end position="189"/>
    </location>
</feature>
<keyword evidence="3" id="KW-1185">Reference proteome</keyword>
<evidence type="ECO:0000313" key="2">
    <source>
        <dbReference type="EMBL" id="PVE41291.1"/>
    </source>
</evidence>
<evidence type="ECO:0000313" key="3">
    <source>
        <dbReference type="Proteomes" id="UP000037507"/>
    </source>
</evidence>
<proteinExistence type="predicted"/>
<accession>A0A2T7U9H9</accession>
<evidence type="ECO:0000256" key="1">
    <source>
        <dbReference type="SAM" id="Phobius"/>
    </source>
</evidence>
<feature type="transmembrane region" description="Helical" evidence="1">
    <location>
        <begin position="129"/>
        <end position="150"/>
    </location>
</feature>
<name>A0A2T7U9H9_9BURK</name>
<feature type="transmembrane region" description="Helical" evidence="1">
    <location>
        <begin position="90"/>
        <end position="109"/>
    </location>
</feature>
<keyword evidence="1" id="KW-1133">Transmembrane helix</keyword>
<keyword evidence="1" id="KW-0472">Membrane</keyword>
<dbReference type="EMBL" id="LFYT02000033">
    <property type="protein sequence ID" value="PVE41291.1"/>
    <property type="molecule type" value="Genomic_DNA"/>
</dbReference>
<comment type="caution">
    <text evidence="2">The sequence shown here is derived from an EMBL/GenBank/DDBJ whole genome shotgun (WGS) entry which is preliminary data.</text>
</comment>
<gene>
    <name evidence="2" type="ORF">H663_017975</name>
</gene>
<dbReference type="STRING" id="1293045.H663_04405"/>
<feature type="transmembrane region" description="Helical" evidence="1">
    <location>
        <begin position="241"/>
        <end position="261"/>
    </location>
</feature>
<dbReference type="Proteomes" id="UP000037507">
    <property type="component" value="Unassembled WGS sequence"/>
</dbReference>
<sequence length="263" mass="28315">MKNNGWTSAMESMADLTTLSFASKALLIYGGLMLLALGLTCWVSLSDARTLRDVGIWVKPMKFMAATALFVWTTVWLCEWANPAVAQGDAYKGICLLIFLTSLFEVVYITFQASQGEASHYNTSDPFHAFMFGLMGLAAVGLTASQLWLAWEIGSARGPQGLTVTAWGVVVGLVLTFVLSTVSGFMLGGHQAPAGQGLPWVGWHLHQDIRPSHFLGVHAQQLIPLWGLIAERCLGSYASQALGAGSALYVVAWGVLTWMSLGV</sequence>
<dbReference type="AlphaFoldDB" id="A0A2T7U9H9"/>
<keyword evidence="1" id="KW-0812">Transmembrane</keyword>
<dbReference type="RefSeq" id="WP_053170186.1">
    <property type="nucleotide sequence ID" value="NZ_LFYT02000033.1"/>
</dbReference>
<organism evidence="2 3">
    <name type="scientific">Limnohabitans planktonicus II-D5</name>
    <dbReference type="NCBI Taxonomy" id="1293045"/>
    <lineage>
        <taxon>Bacteria</taxon>
        <taxon>Pseudomonadati</taxon>
        <taxon>Pseudomonadota</taxon>
        <taxon>Betaproteobacteria</taxon>
        <taxon>Burkholderiales</taxon>
        <taxon>Comamonadaceae</taxon>
        <taxon>Limnohabitans</taxon>
    </lineage>
</organism>
<feature type="transmembrane region" description="Helical" evidence="1">
    <location>
        <begin position="57"/>
        <end position="78"/>
    </location>
</feature>
<feature type="transmembrane region" description="Helical" evidence="1">
    <location>
        <begin position="21"/>
        <end position="45"/>
    </location>
</feature>
<reference evidence="2" key="1">
    <citation type="submission" date="2017-04" db="EMBL/GenBank/DDBJ databases">
        <title>Unexpected and diverse lifestyles within the genus Limnohabitans.</title>
        <authorList>
            <person name="Kasalicky V."/>
            <person name="Mehrshad M."/>
            <person name="Andrei S.-A."/>
            <person name="Salcher M."/>
            <person name="Kratochvilova H."/>
            <person name="Simek K."/>
            <person name="Ghai R."/>
        </authorList>
    </citation>
    <scope>NUCLEOTIDE SEQUENCE [LARGE SCALE GENOMIC DNA]</scope>
    <source>
        <strain evidence="2">II-D5</strain>
    </source>
</reference>
<dbReference type="OrthoDB" id="345237at2"/>
<protein>
    <submittedName>
        <fullName evidence="2">Uncharacterized protein</fullName>
    </submittedName>
</protein>